<dbReference type="GO" id="GO:0003677">
    <property type="term" value="F:DNA binding"/>
    <property type="evidence" value="ECO:0007669"/>
    <property type="project" value="UniProtKB-KW"/>
</dbReference>
<keyword evidence="1" id="KW-0539">Nucleus</keyword>
<dbReference type="GO" id="GO:0005730">
    <property type="term" value="C:nucleolus"/>
    <property type="evidence" value="ECO:0007669"/>
    <property type="project" value="UniProtKB-SubCell"/>
</dbReference>
<name>A0AAV1I244_9CHLO</name>
<comment type="subcellular location">
    <subcellularLocation>
        <location evidence="1">Cytoplasm</location>
    </subcellularLocation>
    <subcellularLocation>
        <location evidence="1">Nucleus</location>
        <location evidence="1">Nucleolus</location>
    </subcellularLocation>
    <subcellularLocation>
        <location evidence="1">Nucleus</location>
    </subcellularLocation>
</comment>
<evidence type="ECO:0000313" key="3">
    <source>
        <dbReference type="EMBL" id="CAK0773731.1"/>
    </source>
</evidence>
<proteinExistence type="inferred from homology"/>
<keyword evidence="1" id="KW-0238">DNA-binding</keyword>
<feature type="region of interest" description="Disordered" evidence="2">
    <location>
        <begin position="91"/>
        <end position="203"/>
    </location>
</feature>
<feature type="compositionally biased region" description="Basic and acidic residues" evidence="2">
    <location>
        <begin position="100"/>
        <end position="113"/>
    </location>
</feature>
<dbReference type="GO" id="GO:0000178">
    <property type="term" value="C:exosome (RNase complex)"/>
    <property type="evidence" value="ECO:0007669"/>
    <property type="project" value="TreeGrafter"/>
</dbReference>
<comment type="similarity">
    <text evidence="1">Belongs to the C1D family.</text>
</comment>
<dbReference type="PANTHER" id="PTHR15341:SF3">
    <property type="entry name" value="NUCLEAR NUCLEIC ACID-BINDING PROTEIN C1D"/>
    <property type="match status" value="1"/>
</dbReference>
<evidence type="ECO:0000256" key="1">
    <source>
        <dbReference type="RuleBase" id="RU368003"/>
    </source>
</evidence>
<comment type="function">
    <text evidence="1">Plays a role in the recruitment of the exosome to pre-rRNA to mediate the 3'-5' end processing of the 5.8S rRNA.</text>
</comment>
<comment type="caution">
    <text evidence="3">The sequence shown here is derived from an EMBL/GenBank/DDBJ whole genome shotgun (WGS) entry which is preliminary data.</text>
</comment>
<keyword evidence="1" id="KW-0694">RNA-binding</keyword>
<organism evidence="3 4">
    <name type="scientific">Coccomyxa viridis</name>
    <dbReference type="NCBI Taxonomy" id="1274662"/>
    <lineage>
        <taxon>Eukaryota</taxon>
        <taxon>Viridiplantae</taxon>
        <taxon>Chlorophyta</taxon>
        <taxon>core chlorophytes</taxon>
        <taxon>Trebouxiophyceae</taxon>
        <taxon>Trebouxiophyceae incertae sedis</taxon>
        <taxon>Coccomyxaceae</taxon>
        <taxon>Coccomyxa</taxon>
    </lineage>
</organism>
<feature type="compositionally biased region" description="Basic and acidic residues" evidence="2">
    <location>
        <begin position="177"/>
        <end position="186"/>
    </location>
</feature>
<dbReference type="Proteomes" id="UP001314263">
    <property type="component" value="Unassembled WGS sequence"/>
</dbReference>
<dbReference type="AlphaFoldDB" id="A0AAV1I244"/>
<protein>
    <recommendedName>
        <fullName evidence="1">Nuclear nucleic acid-binding protein C1D</fullName>
    </recommendedName>
</protein>
<dbReference type="GO" id="GO:0005737">
    <property type="term" value="C:cytoplasm"/>
    <property type="evidence" value="ECO:0007669"/>
    <property type="project" value="UniProtKB-SubCell"/>
</dbReference>
<dbReference type="GO" id="GO:0003723">
    <property type="term" value="F:RNA binding"/>
    <property type="evidence" value="ECO:0007669"/>
    <property type="project" value="UniProtKB-UniRule"/>
</dbReference>
<sequence>MEQQLDPLQQARMHLAIAASASSIVQTLMRLQGPSAYTSHEQEEARLDLYKRKVAKVESEKWLQEHKPSLTIDVVGANRFISAAIPELRPEQKQALSKAAGKEREQRQQESRHGSSAAAATQFLDSLGGPSLHLQSSLHTGNHPNAGNRSRQAAGAGADKHRWTAGVNRPSSKKERRSLAKGKDRVAQAANAKKRRADQAMLP</sequence>
<dbReference type="EMBL" id="CAUYUE010000005">
    <property type="protein sequence ID" value="CAK0773731.1"/>
    <property type="molecule type" value="Genomic_DNA"/>
</dbReference>
<evidence type="ECO:0000256" key="2">
    <source>
        <dbReference type="SAM" id="MobiDB-lite"/>
    </source>
</evidence>
<comment type="subunit">
    <text evidence="1">Monomer and homodimer.</text>
</comment>
<accession>A0AAV1I244</accession>
<keyword evidence="1" id="KW-0698">rRNA processing</keyword>
<dbReference type="InterPro" id="IPR011082">
    <property type="entry name" value="Exosome-assoc_fac/DNA_repair"/>
</dbReference>
<gene>
    <name evidence="3" type="ORF">CVIRNUC_004096</name>
</gene>
<keyword evidence="1" id="KW-0963">Cytoplasm</keyword>
<dbReference type="GO" id="GO:0010468">
    <property type="term" value="P:regulation of gene expression"/>
    <property type="evidence" value="ECO:0007669"/>
    <property type="project" value="TreeGrafter"/>
</dbReference>
<feature type="compositionally biased region" description="Polar residues" evidence="2">
    <location>
        <begin position="133"/>
        <end position="151"/>
    </location>
</feature>
<dbReference type="GO" id="GO:0000460">
    <property type="term" value="P:maturation of 5.8S rRNA"/>
    <property type="evidence" value="ECO:0007669"/>
    <property type="project" value="TreeGrafter"/>
</dbReference>
<dbReference type="PANTHER" id="PTHR15341">
    <property type="entry name" value="SUN-COR STEROID HORMONE RECEPTOR CO-REPRESSOR"/>
    <property type="match status" value="1"/>
</dbReference>
<keyword evidence="4" id="KW-1185">Reference proteome</keyword>
<evidence type="ECO:0000313" key="4">
    <source>
        <dbReference type="Proteomes" id="UP001314263"/>
    </source>
</evidence>
<reference evidence="3 4" key="1">
    <citation type="submission" date="2023-10" db="EMBL/GenBank/DDBJ databases">
        <authorList>
            <person name="Maclean D."/>
            <person name="Macfadyen A."/>
        </authorList>
    </citation>
    <scope>NUCLEOTIDE SEQUENCE [LARGE SCALE GENOMIC DNA]</scope>
</reference>